<evidence type="ECO:0000313" key="2">
    <source>
        <dbReference type="EMBL" id="KKQ70177.1"/>
    </source>
</evidence>
<dbReference type="PANTHER" id="PTHR47618:SF1">
    <property type="entry name" value="BIFUNCTIONAL OLIGORIBONUCLEASE AND PAP PHOSPHATASE NRNA"/>
    <property type="match status" value="1"/>
</dbReference>
<evidence type="ECO:0000259" key="1">
    <source>
        <dbReference type="Pfam" id="PF01368"/>
    </source>
</evidence>
<dbReference type="Proteomes" id="UP000034022">
    <property type="component" value="Unassembled WGS sequence"/>
</dbReference>
<dbReference type="Gene3D" id="3.10.310.30">
    <property type="match status" value="1"/>
</dbReference>
<comment type="caution">
    <text evidence="2">The sequence shown here is derived from an EMBL/GenBank/DDBJ whole genome shotgun (WGS) entry which is preliminary data.</text>
</comment>
<dbReference type="SUPFAM" id="SSF64182">
    <property type="entry name" value="DHH phosphoesterases"/>
    <property type="match status" value="1"/>
</dbReference>
<dbReference type="Pfam" id="PF01368">
    <property type="entry name" value="DHH"/>
    <property type="match status" value="1"/>
</dbReference>
<sequence length="388" mass="44155">MLNQEQQIFEQIKKAKNILITFNKTWNGDAIASALAMYLVAKKLQKNVEIIADKFSTNTLFSFLPAFEKIQTAIVNDHKFVISLNTEKTKVGQVKYETKENTLEFIVSPKEGFFKPEDVKIVSQNFKYDLIIVFDSSDLESLGEIYDNNAEYFYKIPIINIDHHATNEQFGQINHIELTAIATSEILFNLITDYSRDLVDEDIATCLLAGLIAKTKSFKTQNITPQSLAISSQLVAMGAKREEIVNKLYRSRSLNVLKLWGRVLARLASNTDNSLVWSVLTASDFEKTESNENDLKEVIDELIINIPQARTAILIYETPYENNVEKQNNRTIKALIYSVKNINVFQLAKQFNPSGTRDFVKIEINKPLADAEVEIISSIQKELEKLPK</sequence>
<protein>
    <submittedName>
        <fullName evidence="2">MgpA protein</fullName>
    </submittedName>
</protein>
<gene>
    <name evidence="2" type="ORF">US91_C0006G0014</name>
</gene>
<name>A0A0G0JU46_9BACT</name>
<dbReference type="InterPro" id="IPR038763">
    <property type="entry name" value="DHH_sf"/>
</dbReference>
<dbReference type="InterPro" id="IPR051319">
    <property type="entry name" value="Oligoribo/pAp-PDE_c-di-AMP_PDE"/>
</dbReference>
<dbReference type="Gene3D" id="3.90.1640.10">
    <property type="entry name" value="inorganic pyrophosphatase (n-terminal core)"/>
    <property type="match status" value="1"/>
</dbReference>
<dbReference type="PANTHER" id="PTHR47618">
    <property type="entry name" value="BIFUNCTIONAL OLIGORIBONUCLEASE AND PAP PHOSPHATASE NRNA"/>
    <property type="match status" value="1"/>
</dbReference>
<dbReference type="InterPro" id="IPR001667">
    <property type="entry name" value="DDH_dom"/>
</dbReference>
<dbReference type="AlphaFoldDB" id="A0A0G0JU46"/>
<feature type="domain" description="DDH" evidence="1">
    <location>
        <begin position="17"/>
        <end position="210"/>
    </location>
</feature>
<reference evidence="2 3" key="1">
    <citation type="journal article" date="2015" name="Nature">
        <title>rRNA introns, odd ribosomes, and small enigmatic genomes across a large radiation of phyla.</title>
        <authorList>
            <person name="Brown C.T."/>
            <person name="Hug L.A."/>
            <person name="Thomas B.C."/>
            <person name="Sharon I."/>
            <person name="Castelle C.J."/>
            <person name="Singh A."/>
            <person name="Wilkins M.J."/>
            <person name="Williams K.H."/>
            <person name="Banfield J.F."/>
        </authorList>
    </citation>
    <scope>NUCLEOTIDE SEQUENCE [LARGE SCALE GENOMIC DNA]</scope>
</reference>
<dbReference type="EMBL" id="LBUU01000006">
    <property type="protein sequence ID" value="KKQ70177.1"/>
    <property type="molecule type" value="Genomic_DNA"/>
</dbReference>
<evidence type="ECO:0000313" key="3">
    <source>
        <dbReference type="Proteomes" id="UP000034022"/>
    </source>
</evidence>
<proteinExistence type="predicted"/>
<organism evidence="2 3">
    <name type="scientific">Candidatus Falkowbacteria bacterium GW2011_GWE1_38_31</name>
    <dbReference type="NCBI Taxonomy" id="1618638"/>
    <lineage>
        <taxon>Bacteria</taxon>
        <taxon>Candidatus Falkowiibacteriota</taxon>
    </lineage>
</organism>
<accession>A0A0G0JU46</accession>